<evidence type="ECO:0000256" key="2">
    <source>
        <dbReference type="ARBA" id="ARBA00022475"/>
    </source>
</evidence>
<keyword evidence="1 11" id="KW-0813">Transport</keyword>
<keyword evidence="2 11" id="KW-1003">Cell membrane</keyword>
<keyword evidence="3 11" id="KW-0633">Potassium transport</keyword>
<comment type="caution">
    <text evidence="12">The sequence shown here is derived from an EMBL/GenBank/DDBJ whole genome shotgun (WGS) entry which is preliminary data.</text>
</comment>
<dbReference type="GO" id="GO:0005886">
    <property type="term" value="C:plasma membrane"/>
    <property type="evidence" value="ECO:0007669"/>
    <property type="project" value="UniProtKB-SubCell"/>
</dbReference>
<reference evidence="13" key="1">
    <citation type="submission" date="2016-09" db="EMBL/GenBank/DDBJ databases">
        <authorList>
            <person name="Gulvik C.A."/>
        </authorList>
    </citation>
    <scope>NUCLEOTIDE SEQUENCE [LARGE SCALE GENOMIC DNA]</scope>
    <source>
        <strain evidence="13">LMG 8895</strain>
    </source>
</reference>
<evidence type="ECO:0000256" key="4">
    <source>
        <dbReference type="ARBA" id="ARBA00022692"/>
    </source>
</evidence>
<keyword evidence="5 11" id="KW-0547">Nucleotide-binding</keyword>
<comment type="subcellular location">
    <subcellularLocation>
        <location evidence="11">Cell membrane</location>
        <topology evidence="11">Single-pass membrane protein</topology>
    </subcellularLocation>
</comment>
<name>A0A1E5G8Q5_9ENTE</name>
<dbReference type="GO" id="GO:0008556">
    <property type="term" value="F:P-type potassium transmembrane transporter activity"/>
    <property type="evidence" value="ECO:0007669"/>
    <property type="project" value="InterPro"/>
</dbReference>
<evidence type="ECO:0000256" key="6">
    <source>
        <dbReference type="ARBA" id="ARBA00022840"/>
    </source>
</evidence>
<keyword evidence="4 11" id="KW-0812">Transmembrane</keyword>
<keyword evidence="8 11" id="KW-1133">Transmembrane helix</keyword>
<dbReference type="InterPro" id="IPR003820">
    <property type="entry name" value="KdpC"/>
</dbReference>
<evidence type="ECO:0000256" key="11">
    <source>
        <dbReference type="HAMAP-Rule" id="MF_00276"/>
    </source>
</evidence>
<keyword evidence="10 11" id="KW-0472">Membrane</keyword>
<organism evidence="12 13">
    <name type="scientific">Enterococcus termitis</name>
    <dbReference type="NCBI Taxonomy" id="332950"/>
    <lineage>
        <taxon>Bacteria</taxon>
        <taxon>Bacillati</taxon>
        <taxon>Bacillota</taxon>
        <taxon>Bacilli</taxon>
        <taxon>Lactobacillales</taxon>
        <taxon>Enterococcaceae</taxon>
        <taxon>Enterococcus</taxon>
    </lineage>
</organism>
<keyword evidence="13" id="KW-1185">Reference proteome</keyword>
<dbReference type="GO" id="GO:0005524">
    <property type="term" value="F:ATP binding"/>
    <property type="evidence" value="ECO:0007669"/>
    <property type="project" value="UniProtKB-UniRule"/>
</dbReference>
<dbReference type="Pfam" id="PF02669">
    <property type="entry name" value="KdpC"/>
    <property type="match status" value="1"/>
</dbReference>
<evidence type="ECO:0000313" key="13">
    <source>
        <dbReference type="Proteomes" id="UP000095094"/>
    </source>
</evidence>
<sequence length="180" mass="19460">MKKIMIASLKSVLLFTLICGVFYTVAVTAVGQVLFPTQANGSLVKEKKGEKHSVIGSKLIGQTFTSDQYLHGRPTQVSQLSPVSKEQHTLVEKRVEQADAVNVPIDLVTASASGVDPELSITAAMSQVSRIASARTMKKADVRDIIKQNITGLKIGPVDSRRINVLGVNQMLDEAGKRME</sequence>
<evidence type="ECO:0000256" key="10">
    <source>
        <dbReference type="ARBA" id="ARBA00023136"/>
    </source>
</evidence>
<evidence type="ECO:0000256" key="8">
    <source>
        <dbReference type="ARBA" id="ARBA00022989"/>
    </source>
</evidence>
<dbReference type="EMBL" id="MIJY01000045">
    <property type="protein sequence ID" value="OEG09086.1"/>
    <property type="molecule type" value="Genomic_DNA"/>
</dbReference>
<keyword evidence="9 11" id="KW-0406">Ion transport</keyword>
<evidence type="ECO:0000256" key="5">
    <source>
        <dbReference type="ARBA" id="ARBA00022741"/>
    </source>
</evidence>
<dbReference type="AlphaFoldDB" id="A0A1E5G8Q5"/>
<dbReference type="RefSeq" id="WP_069664776.1">
    <property type="nucleotide sequence ID" value="NZ_JBHUJJ010000001.1"/>
</dbReference>
<dbReference type="OrthoDB" id="9809491at2"/>
<keyword evidence="6 11" id="KW-0067">ATP-binding</keyword>
<comment type="function">
    <text evidence="11">Part of the high-affinity ATP-driven potassium transport (or Kdp) system, which catalyzes the hydrolysis of ATP coupled with the electrogenic transport of potassium into the cytoplasm. This subunit acts as a catalytic chaperone that increases the ATP-binding affinity of the ATP-hydrolyzing subunit KdpB by the formation of a transient KdpB/KdpC/ATP ternary complex.</text>
</comment>
<evidence type="ECO:0000256" key="1">
    <source>
        <dbReference type="ARBA" id="ARBA00022448"/>
    </source>
</evidence>
<evidence type="ECO:0000313" key="12">
    <source>
        <dbReference type="EMBL" id="OEG09086.1"/>
    </source>
</evidence>
<dbReference type="Proteomes" id="UP000095094">
    <property type="component" value="Unassembled WGS sequence"/>
</dbReference>
<accession>A0A1E5G8Q5</accession>
<dbReference type="PANTHER" id="PTHR30042:SF2">
    <property type="entry name" value="POTASSIUM-TRANSPORTING ATPASE KDPC SUBUNIT"/>
    <property type="match status" value="1"/>
</dbReference>
<protein>
    <recommendedName>
        <fullName evidence="11">Potassium-transporting ATPase KdpC subunit</fullName>
    </recommendedName>
    <alternativeName>
        <fullName evidence="11">ATP phosphohydrolase [potassium-transporting] C chain</fullName>
    </alternativeName>
    <alternativeName>
        <fullName evidence="11">Potassium-binding and translocating subunit C</fullName>
    </alternativeName>
    <alternativeName>
        <fullName evidence="11">Potassium-translocating ATPase C chain</fullName>
    </alternativeName>
</protein>
<dbReference type="HAMAP" id="MF_00276">
    <property type="entry name" value="KdpC"/>
    <property type="match status" value="1"/>
</dbReference>
<gene>
    <name evidence="11" type="primary">kdpC</name>
    <name evidence="12" type="ORF">BCR25_10965</name>
</gene>
<evidence type="ECO:0000256" key="7">
    <source>
        <dbReference type="ARBA" id="ARBA00022958"/>
    </source>
</evidence>
<evidence type="ECO:0000256" key="9">
    <source>
        <dbReference type="ARBA" id="ARBA00023065"/>
    </source>
</evidence>
<comment type="similarity">
    <text evidence="11">Belongs to the KdpC family.</text>
</comment>
<comment type="subunit">
    <text evidence="11">The system is composed of three essential subunits: KdpA, KdpB and KdpC.</text>
</comment>
<evidence type="ECO:0000256" key="3">
    <source>
        <dbReference type="ARBA" id="ARBA00022538"/>
    </source>
</evidence>
<dbReference type="PIRSF" id="PIRSF001296">
    <property type="entry name" value="K_ATPase_KdpC"/>
    <property type="match status" value="1"/>
</dbReference>
<proteinExistence type="inferred from homology"/>
<dbReference type="PANTHER" id="PTHR30042">
    <property type="entry name" value="POTASSIUM-TRANSPORTING ATPASE C CHAIN"/>
    <property type="match status" value="1"/>
</dbReference>
<dbReference type="PATRIC" id="fig|332950.4.peg.3056"/>
<keyword evidence="7 11" id="KW-0630">Potassium</keyword>